<organism evidence="2 3">
    <name type="scientific">Sphaerulina musiva (strain SO2202)</name>
    <name type="common">Poplar stem canker fungus</name>
    <name type="synonym">Septoria musiva</name>
    <dbReference type="NCBI Taxonomy" id="692275"/>
    <lineage>
        <taxon>Eukaryota</taxon>
        <taxon>Fungi</taxon>
        <taxon>Dikarya</taxon>
        <taxon>Ascomycota</taxon>
        <taxon>Pezizomycotina</taxon>
        <taxon>Dothideomycetes</taxon>
        <taxon>Dothideomycetidae</taxon>
        <taxon>Mycosphaerellales</taxon>
        <taxon>Mycosphaerellaceae</taxon>
        <taxon>Sphaerulina</taxon>
    </lineage>
</organism>
<dbReference type="eggNOG" id="ENOG502RG3G">
    <property type="taxonomic scope" value="Eukaryota"/>
</dbReference>
<feature type="compositionally biased region" description="Basic and acidic residues" evidence="1">
    <location>
        <begin position="637"/>
        <end position="647"/>
    </location>
</feature>
<dbReference type="OrthoDB" id="3649991at2759"/>
<gene>
    <name evidence="2" type="ORF">SEPMUDRAFT_120707</name>
</gene>
<name>M3CAD2_SPHMS</name>
<feature type="region of interest" description="Disordered" evidence="1">
    <location>
        <begin position="502"/>
        <end position="553"/>
    </location>
</feature>
<dbReference type="OMA" id="HAMREDK"/>
<protein>
    <submittedName>
        <fullName evidence="2">Uncharacterized protein</fullName>
    </submittedName>
</protein>
<evidence type="ECO:0000256" key="1">
    <source>
        <dbReference type="SAM" id="MobiDB-lite"/>
    </source>
</evidence>
<feature type="compositionally biased region" description="Polar residues" evidence="1">
    <location>
        <begin position="62"/>
        <end position="73"/>
    </location>
</feature>
<evidence type="ECO:0000313" key="2">
    <source>
        <dbReference type="EMBL" id="EMF08810.1"/>
    </source>
</evidence>
<feature type="compositionally biased region" description="Basic and acidic residues" evidence="1">
    <location>
        <begin position="576"/>
        <end position="605"/>
    </location>
</feature>
<proteinExistence type="predicted"/>
<dbReference type="RefSeq" id="XP_016756931.1">
    <property type="nucleotide sequence ID" value="XM_016901630.1"/>
</dbReference>
<evidence type="ECO:0000313" key="3">
    <source>
        <dbReference type="Proteomes" id="UP000016931"/>
    </source>
</evidence>
<dbReference type="AlphaFoldDB" id="M3CAD2"/>
<feature type="region of interest" description="Disordered" evidence="1">
    <location>
        <begin position="572"/>
        <end position="647"/>
    </location>
</feature>
<dbReference type="Proteomes" id="UP000016931">
    <property type="component" value="Unassembled WGS sequence"/>
</dbReference>
<keyword evidence="3" id="KW-1185">Reference proteome</keyword>
<feature type="region of interest" description="Disordered" evidence="1">
    <location>
        <begin position="1"/>
        <end position="23"/>
    </location>
</feature>
<feature type="region of interest" description="Disordered" evidence="1">
    <location>
        <begin position="49"/>
        <end position="99"/>
    </location>
</feature>
<feature type="compositionally biased region" description="Low complexity" evidence="1">
    <location>
        <begin position="509"/>
        <end position="520"/>
    </location>
</feature>
<sequence>MTENSKAQEALQDAEQFAAAPPPAYEETATMVTETDGFQVIERLDTVPEDEKIPVEDLNTAVMDTSTIPSRTPSMLKEKGPAYPPRPSPAPPSTDEAPVNDEKDIIAPVFESKDATPVVPTAEEEKKALQVHFADEEPPPTLPRRPTTTRFSENFSHDHVSPDVHRPIPSPALEAPGGAPVTYTFTWHRPRDDFPTLQITPLNGAVIPSSFPDIPPTASWRLNYDTKYHACLHRYTASPSEPDRHTSQAGDFPFRRIAEFQLPDIIIPGAGCGAVVKFDPHEEEIARLGNIASKTPHPRVQKFMQCAGWFSTRYSMEIPVLDHLQTTWKPLPRPSTTRIIGGAINENTQQELAIVERKTTDISREAKKRNVTLVTLGDLIDQARRTLDDETWTPYAPQQLLVDFDGRPIATYQRASPWAKFAGTLTIHPQQQQNFEPSSSSSSSFTPEFLEGIIISTSAMVAMQDRIGLSSGLIDVANSGLNAADKGAMWSAEQWRRAQREWKARRAGAGKNTTTGTAEEGSTREKEGGGGGGGGTYPYGGQQRGGMRGGMEEDEEGMVGSEVFDDENGLAGVLSPEEREKARREQMAWDEKKKKKKSQEVERRVSSAAAAAAVPVRSTMGTRDDDDEGRRRQTMVRWEEKPKVVYA</sequence>
<feature type="compositionally biased region" description="Pro residues" evidence="1">
    <location>
        <begin position="82"/>
        <end position="92"/>
    </location>
</feature>
<dbReference type="EMBL" id="KB456270">
    <property type="protein sequence ID" value="EMF08810.1"/>
    <property type="molecule type" value="Genomic_DNA"/>
</dbReference>
<dbReference type="HOGENOM" id="CLU_423452_0_0_1"/>
<accession>M3CAD2</accession>
<feature type="compositionally biased region" description="Low complexity" evidence="1">
    <location>
        <begin position="14"/>
        <end position="23"/>
    </location>
</feature>
<dbReference type="GeneID" id="27898767"/>
<feature type="compositionally biased region" description="Gly residues" evidence="1">
    <location>
        <begin position="529"/>
        <end position="549"/>
    </location>
</feature>
<reference evidence="2 3" key="1">
    <citation type="journal article" date="2012" name="PLoS Pathog.">
        <title>Diverse lifestyles and strategies of plant pathogenesis encoded in the genomes of eighteen Dothideomycetes fungi.</title>
        <authorList>
            <person name="Ohm R.A."/>
            <person name="Feau N."/>
            <person name="Henrissat B."/>
            <person name="Schoch C.L."/>
            <person name="Horwitz B.A."/>
            <person name="Barry K.W."/>
            <person name="Condon B.J."/>
            <person name="Copeland A.C."/>
            <person name="Dhillon B."/>
            <person name="Glaser F."/>
            <person name="Hesse C.N."/>
            <person name="Kosti I."/>
            <person name="LaButti K."/>
            <person name="Lindquist E.A."/>
            <person name="Lucas S."/>
            <person name="Salamov A.A."/>
            <person name="Bradshaw R.E."/>
            <person name="Ciuffetti L."/>
            <person name="Hamelin R.C."/>
            <person name="Kema G.H.J."/>
            <person name="Lawrence C."/>
            <person name="Scott J.A."/>
            <person name="Spatafora J.W."/>
            <person name="Turgeon B.G."/>
            <person name="de Wit P.J.G.M."/>
            <person name="Zhong S."/>
            <person name="Goodwin S.B."/>
            <person name="Grigoriev I.V."/>
        </authorList>
    </citation>
    <scope>NUCLEOTIDE SEQUENCE [LARGE SCALE GENOMIC DNA]</scope>
    <source>
        <strain evidence="2 3">SO2202</strain>
    </source>
</reference>
<feature type="compositionally biased region" description="Low complexity" evidence="1">
    <location>
        <begin position="606"/>
        <end position="618"/>
    </location>
</feature>